<dbReference type="Pfam" id="PF02321">
    <property type="entry name" value="OEP"/>
    <property type="match status" value="2"/>
</dbReference>
<sequence>MNQKLYKQLFIAMMITAAGAVSASAADTTAGVEPVILPTDSQLAAAKKQAETKTVKSLSAVSARDDVSPALRESIAQKMYEERQAALAKAKKNGEEPVITVGRVSPNQTVELTLPKTIAMALNYNRDIKIAHYDLKQSEYSIDQARAGLMPNVDYTWSGARAETHTKVLGLTPTGIITRNIDSIGNSFTNTLSVSIPLYTGGLVEGNIAVAKLSKVSSQEDILRVEQATKLSAVEGYFGLLAYQELKDVYDESVTNLQGHVDNVTAQYNVGTVAKLDVLSSDVSLANAKTNAVTAANNVANAEANLNNILGLPLQTKLVVSDHRLPFDAYNISLDEAIDYAMKYRPEVIQADLAVREANENIGIAEAGHKPTVSVGASNDWSNSDFPGSGNGAWTISGGITYSLFDGGATNAKIKIAKEKYLAALETEQKTRESVQLQVKEAYLAIRSAAQRVEATKTSVNQAEESFKIARVRYQAGVGINLDVLDAQLNLNQAKTNNIQALYDYNVGIATLEQVMGVDVRSGVVHPAADVAGNS</sequence>
<dbReference type="STRING" id="349095.SAMN05660299_00910"/>
<dbReference type="PANTHER" id="PTHR30026">
    <property type="entry name" value="OUTER MEMBRANE PROTEIN TOLC"/>
    <property type="match status" value="1"/>
</dbReference>
<dbReference type="RefSeq" id="WP_091648568.1">
    <property type="nucleotide sequence ID" value="NZ_FNHQ01000007.1"/>
</dbReference>
<evidence type="ECO:0000256" key="4">
    <source>
        <dbReference type="ARBA" id="ARBA00022452"/>
    </source>
</evidence>
<feature type="chain" id="PRO_5039343817" evidence="8">
    <location>
        <begin position="26"/>
        <end position="535"/>
    </location>
</feature>
<gene>
    <name evidence="9" type="ORF">SAMN05660299_00910</name>
</gene>
<dbReference type="AlphaFoldDB" id="A0A1G9TDY2"/>
<accession>A0A1G9TDY2</accession>
<dbReference type="InterPro" id="IPR051906">
    <property type="entry name" value="TolC-like"/>
</dbReference>
<comment type="subcellular location">
    <subcellularLocation>
        <location evidence="1">Cell outer membrane</location>
    </subcellularLocation>
</comment>
<dbReference type="GO" id="GO:0015562">
    <property type="term" value="F:efflux transmembrane transporter activity"/>
    <property type="evidence" value="ECO:0007669"/>
    <property type="project" value="InterPro"/>
</dbReference>
<evidence type="ECO:0000313" key="10">
    <source>
        <dbReference type="Proteomes" id="UP000199309"/>
    </source>
</evidence>
<keyword evidence="4" id="KW-1134">Transmembrane beta strand</keyword>
<dbReference type="InterPro" id="IPR003423">
    <property type="entry name" value="OMP_efflux"/>
</dbReference>
<keyword evidence="10" id="KW-1185">Reference proteome</keyword>
<dbReference type="GO" id="GO:0015288">
    <property type="term" value="F:porin activity"/>
    <property type="evidence" value="ECO:0007669"/>
    <property type="project" value="TreeGrafter"/>
</dbReference>
<dbReference type="Gene3D" id="1.20.1600.10">
    <property type="entry name" value="Outer membrane efflux proteins (OEP)"/>
    <property type="match status" value="1"/>
</dbReference>
<dbReference type="EMBL" id="FNHQ01000007">
    <property type="protein sequence ID" value="SDM45931.1"/>
    <property type="molecule type" value="Genomic_DNA"/>
</dbReference>
<evidence type="ECO:0000313" key="9">
    <source>
        <dbReference type="EMBL" id="SDM45931.1"/>
    </source>
</evidence>
<dbReference type="InterPro" id="IPR028351">
    <property type="entry name" value="CyaE"/>
</dbReference>
<dbReference type="OrthoDB" id="6395775at2"/>
<name>A0A1G9TDY2_9FIRM</name>
<dbReference type="Proteomes" id="UP000199309">
    <property type="component" value="Unassembled WGS sequence"/>
</dbReference>
<reference evidence="9 10" key="1">
    <citation type="submission" date="2016-10" db="EMBL/GenBank/DDBJ databases">
        <authorList>
            <person name="de Groot N.N."/>
        </authorList>
    </citation>
    <scope>NUCLEOTIDE SEQUENCE [LARGE SCALE GENOMIC DNA]</scope>
    <source>
        <strain evidence="9 10">DSM 16981</strain>
    </source>
</reference>
<evidence type="ECO:0000256" key="7">
    <source>
        <dbReference type="ARBA" id="ARBA00023237"/>
    </source>
</evidence>
<evidence type="ECO:0000256" key="8">
    <source>
        <dbReference type="SAM" id="SignalP"/>
    </source>
</evidence>
<feature type="signal peptide" evidence="8">
    <location>
        <begin position="1"/>
        <end position="25"/>
    </location>
</feature>
<evidence type="ECO:0000256" key="2">
    <source>
        <dbReference type="ARBA" id="ARBA00007613"/>
    </source>
</evidence>
<evidence type="ECO:0000256" key="3">
    <source>
        <dbReference type="ARBA" id="ARBA00022448"/>
    </source>
</evidence>
<dbReference type="GO" id="GO:1990281">
    <property type="term" value="C:efflux pump complex"/>
    <property type="evidence" value="ECO:0007669"/>
    <property type="project" value="TreeGrafter"/>
</dbReference>
<dbReference type="GO" id="GO:0009279">
    <property type="term" value="C:cell outer membrane"/>
    <property type="evidence" value="ECO:0007669"/>
    <property type="project" value="UniProtKB-SubCell"/>
</dbReference>
<protein>
    <submittedName>
        <fullName evidence="9">Type I secretion outer membrane protein, TolC family</fullName>
    </submittedName>
</protein>
<evidence type="ECO:0000256" key="1">
    <source>
        <dbReference type="ARBA" id="ARBA00004442"/>
    </source>
</evidence>
<keyword evidence="5" id="KW-0812">Transmembrane</keyword>
<keyword evidence="7" id="KW-0998">Cell outer membrane</keyword>
<keyword evidence="8" id="KW-0732">Signal</keyword>
<dbReference type="SUPFAM" id="SSF56954">
    <property type="entry name" value="Outer membrane efflux proteins (OEP)"/>
    <property type="match status" value="1"/>
</dbReference>
<dbReference type="PANTHER" id="PTHR30026:SF20">
    <property type="entry name" value="OUTER MEMBRANE PROTEIN TOLC"/>
    <property type="match status" value="1"/>
</dbReference>
<comment type="similarity">
    <text evidence="2">Belongs to the outer membrane factor (OMF) (TC 1.B.17) family.</text>
</comment>
<evidence type="ECO:0000256" key="5">
    <source>
        <dbReference type="ARBA" id="ARBA00022692"/>
    </source>
</evidence>
<dbReference type="PIRSF" id="PIRSF001892">
    <property type="entry name" value="CyaE"/>
    <property type="match status" value="1"/>
</dbReference>
<proteinExistence type="inferred from homology"/>
<evidence type="ECO:0000256" key="6">
    <source>
        <dbReference type="ARBA" id="ARBA00023136"/>
    </source>
</evidence>
<keyword evidence="3" id="KW-0813">Transport</keyword>
<keyword evidence="6" id="KW-0472">Membrane</keyword>
<organism evidence="9 10">
    <name type="scientific">Megasphaera paucivorans</name>
    <dbReference type="NCBI Taxonomy" id="349095"/>
    <lineage>
        <taxon>Bacteria</taxon>
        <taxon>Bacillati</taxon>
        <taxon>Bacillota</taxon>
        <taxon>Negativicutes</taxon>
        <taxon>Veillonellales</taxon>
        <taxon>Veillonellaceae</taxon>
        <taxon>Megasphaera</taxon>
    </lineage>
</organism>